<dbReference type="InterPro" id="IPR010982">
    <property type="entry name" value="Lambda_DNA-bd_dom_sf"/>
</dbReference>
<dbReference type="AlphaFoldDB" id="A0A0F4T580"/>
<evidence type="ECO:0000313" key="2">
    <source>
        <dbReference type="EMBL" id="KJZ39135.1"/>
    </source>
</evidence>
<organism evidence="2 3">
    <name type="scientific">Pseudomonas fluorescens</name>
    <dbReference type="NCBI Taxonomy" id="294"/>
    <lineage>
        <taxon>Bacteria</taxon>
        <taxon>Pseudomonadati</taxon>
        <taxon>Pseudomonadota</taxon>
        <taxon>Gammaproteobacteria</taxon>
        <taxon>Pseudomonadales</taxon>
        <taxon>Pseudomonadaceae</taxon>
        <taxon>Pseudomonas</taxon>
    </lineage>
</organism>
<dbReference type="EMBL" id="LACC01000039">
    <property type="protein sequence ID" value="KJZ39135.1"/>
    <property type="molecule type" value="Genomic_DNA"/>
</dbReference>
<proteinExistence type="predicted"/>
<dbReference type="OrthoDB" id="21915at2"/>
<sequence length="67" mass="7506">MNDSTQPRVLTPDELAAMLKMWREMRQWSQETLAEISGLNVRTVQRAEGGKAPFLLVGMGFEQPSAV</sequence>
<feature type="domain" description="HTH cro/C1-type" evidence="1">
    <location>
        <begin position="19"/>
        <end position="52"/>
    </location>
</feature>
<reference evidence="2 3" key="1">
    <citation type="submission" date="2015-03" db="EMBL/GenBank/DDBJ databases">
        <title>Comparative genomics of Pseudomonas insights into diversity of traits involved in vanlence and defense.</title>
        <authorList>
            <person name="Qin Y."/>
        </authorList>
    </citation>
    <scope>NUCLEOTIDE SEQUENCE [LARGE SCALE GENOMIC DNA]</scope>
    <source>
        <strain evidence="2 3">C8</strain>
    </source>
</reference>
<name>A0A0F4T580_PSEFL</name>
<accession>A0A0F4T580</accession>
<dbReference type="PROSITE" id="PS50943">
    <property type="entry name" value="HTH_CROC1"/>
    <property type="match status" value="1"/>
</dbReference>
<dbReference type="SUPFAM" id="SSF47413">
    <property type="entry name" value="lambda repressor-like DNA-binding domains"/>
    <property type="match status" value="1"/>
</dbReference>
<gene>
    <name evidence="2" type="ORF">VC35_25755</name>
</gene>
<dbReference type="Proteomes" id="UP000033588">
    <property type="component" value="Unassembled WGS sequence"/>
</dbReference>
<dbReference type="Gene3D" id="1.10.260.40">
    <property type="entry name" value="lambda repressor-like DNA-binding domains"/>
    <property type="match status" value="1"/>
</dbReference>
<protein>
    <recommendedName>
        <fullName evidence="1">HTH cro/C1-type domain-containing protein</fullName>
    </recommendedName>
</protein>
<dbReference type="GO" id="GO:0003677">
    <property type="term" value="F:DNA binding"/>
    <property type="evidence" value="ECO:0007669"/>
    <property type="project" value="InterPro"/>
</dbReference>
<dbReference type="PATRIC" id="fig|294.132.peg.4481"/>
<dbReference type="InterPro" id="IPR001387">
    <property type="entry name" value="Cro/C1-type_HTH"/>
</dbReference>
<evidence type="ECO:0000313" key="3">
    <source>
        <dbReference type="Proteomes" id="UP000033588"/>
    </source>
</evidence>
<dbReference type="CDD" id="cd00093">
    <property type="entry name" value="HTH_XRE"/>
    <property type="match status" value="1"/>
</dbReference>
<evidence type="ECO:0000259" key="1">
    <source>
        <dbReference type="PROSITE" id="PS50943"/>
    </source>
</evidence>
<comment type="caution">
    <text evidence="2">The sequence shown here is derived from an EMBL/GenBank/DDBJ whole genome shotgun (WGS) entry which is preliminary data.</text>
</comment>